<dbReference type="Gene3D" id="3.40.630.30">
    <property type="match status" value="1"/>
</dbReference>
<accession>A0A0C3HF63</accession>
<dbReference type="Pfam" id="PF13673">
    <property type="entry name" value="Acetyltransf_10"/>
    <property type="match status" value="1"/>
</dbReference>
<evidence type="ECO:0000313" key="3">
    <source>
        <dbReference type="Proteomes" id="UP000054321"/>
    </source>
</evidence>
<keyword evidence="3" id="KW-1185">Reference proteome</keyword>
<dbReference type="Proteomes" id="UP000054321">
    <property type="component" value="Unassembled WGS sequence"/>
</dbReference>
<gene>
    <name evidence="2" type="ORF">OIDMADRAFT_179087</name>
</gene>
<dbReference type="InParanoid" id="A0A0C3HF63"/>
<dbReference type="CDD" id="cd04301">
    <property type="entry name" value="NAT_SF"/>
    <property type="match status" value="1"/>
</dbReference>
<dbReference type="HOGENOM" id="CLU_1421227_0_0_1"/>
<reference evidence="2 3" key="1">
    <citation type="submission" date="2014-04" db="EMBL/GenBank/DDBJ databases">
        <authorList>
            <consortium name="DOE Joint Genome Institute"/>
            <person name="Kuo A."/>
            <person name="Martino E."/>
            <person name="Perotto S."/>
            <person name="Kohler A."/>
            <person name="Nagy L.G."/>
            <person name="Floudas D."/>
            <person name="Copeland A."/>
            <person name="Barry K.W."/>
            <person name="Cichocki N."/>
            <person name="Veneault-Fourrey C."/>
            <person name="LaButti K."/>
            <person name="Lindquist E.A."/>
            <person name="Lipzen A."/>
            <person name="Lundell T."/>
            <person name="Morin E."/>
            <person name="Murat C."/>
            <person name="Sun H."/>
            <person name="Tunlid A."/>
            <person name="Henrissat B."/>
            <person name="Grigoriev I.V."/>
            <person name="Hibbett D.S."/>
            <person name="Martin F."/>
            <person name="Nordberg H.P."/>
            <person name="Cantor M.N."/>
            <person name="Hua S.X."/>
        </authorList>
    </citation>
    <scope>NUCLEOTIDE SEQUENCE [LARGE SCALE GENOMIC DNA]</scope>
    <source>
        <strain evidence="2 3">Zn</strain>
    </source>
</reference>
<dbReference type="EMBL" id="KN832875">
    <property type="protein sequence ID" value="KIN01775.1"/>
    <property type="molecule type" value="Genomic_DNA"/>
</dbReference>
<dbReference type="GO" id="GO:0016747">
    <property type="term" value="F:acyltransferase activity, transferring groups other than amino-acyl groups"/>
    <property type="evidence" value="ECO:0007669"/>
    <property type="project" value="InterPro"/>
</dbReference>
<dbReference type="InterPro" id="IPR016181">
    <property type="entry name" value="Acyl_CoA_acyltransferase"/>
</dbReference>
<dbReference type="PANTHER" id="PTHR42791:SF2">
    <property type="entry name" value="N-ACETYLTRANSFERASE DOMAIN-CONTAINING PROTEIN"/>
    <property type="match status" value="1"/>
</dbReference>
<reference evidence="3" key="2">
    <citation type="submission" date="2015-01" db="EMBL/GenBank/DDBJ databases">
        <title>Evolutionary Origins and Diversification of the Mycorrhizal Mutualists.</title>
        <authorList>
            <consortium name="DOE Joint Genome Institute"/>
            <consortium name="Mycorrhizal Genomics Consortium"/>
            <person name="Kohler A."/>
            <person name="Kuo A."/>
            <person name="Nagy L.G."/>
            <person name="Floudas D."/>
            <person name="Copeland A."/>
            <person name="Barry K.W."/>
            <person name="Cichocki N."/>
            <person name="Veneault-Fourrey C."/>
            <person name="LaButti K."/>
            <person name="Lindquist E.A."/>
            <person name="Lipzen A."/>
            <person name="Lundell T."/>
            <person name="Morin E."/>
            <person name="Murat C."/>
            <person name="Riley R."/>
            <person name="Ohm R."/>
            <person name="Sun H."/>
            <person name="Tunlid A."/>
            <person name="Henrissat B."/>
            <person name="Grigoriev I.V."/>
            <person name="Hibbett D.S."/>
            <person name="Martin F."/>
        </authorList>
    </citation>
    <scope>NUCLEOTIDE SEQUENCE [LARGE SCALE GENOMIC DNA]</scope>
    <source>
        <strain evidence="3">Zn</strain>
    </source>
</reference>
<protein>
    <recommendedName>
        <fullName evidence="1">N-acetyltransferase domain-containing protein</fullName>
    </recommendedName>
</protein>
<dbReference type="SUPFAM" id="SSF55729">
    <property type="entry name" value="Acyl-CoA N-acyltransferases (Nat)"/>
    <property type="match status" value="1"/>
</dbReference>
<dbReference type="InterPro" id="IPR000182">
    <property type="entry name" value="GNAT_dom"/>
</dbReference>
<dbReference type="PROSITE" id="PS51186">
    <property type="entry name" value="GNAT"/>
    <property type="match status" value="1"/>
</dbReference>
<evidence type="ECO:0000313" key="2">
    <source>
        <dbReference type="EMBL" id="KIN01775.1"/>
    </source>
</evidence>
<dbReference type="PANTHER" id="PTHR42791">
    <property type="entry name" value="GNAT FAMILY ACETYLTRANSFERASE"/>
    <property type="match status" value="1"/>
</dbReference>
<name>A0A0C3HF63_OIDMZ</name>
<dbReference type="AlphaFoldDB" id="A0A0C3HF63"/>
<dbReference type="OrthoDB" id="410198at2759"/>
<sequence length="217" mass="24012">MAAPFLIRLGQETDVGNLSRIMTDAFAATDPVYPLIWGASAPGTHEMVAVKGLLSPLQKEGQVTYVAVDTSSQKVVGFAMWNLPRQKIPVGGKGEGIPDIPGVNIKLLDEKFNGTQKARSRDVDPTTDFSLSLCFVHPEYQRKGVGSLLLQSGIERAEEVRAKIWLTSTPQAMPTYQKNGWEVKEIHTIDLEKYGGKGRYNRAWMLRLPAQTMHEMA</sequence>
<organism evidence="2 3">
    <name type="scientific">Oidiodendron maius (strain Zn)</name>
    <dbReference type="NCBI Taxonomy" id="913774"/>
    <lineage>
        <taxon>Eukaryota</taxon>
        <taxon>Fungi</taxon>
        <taxon>Dikarya</taxon>
        <taxon>Ascomycota</taxon>
        <taxon>Pezizomycotina</taxon>
        <taxon>Leotiomycetes</taxon>
        <taxon>Leotiomycetes incertae sedis</taxon>
        <taxon>Myxotrichaceae</taxon>
        <taxon>Oidiodendron</taxon>
    </lineage>
</organism>
<feature type="domain" description="N-acetyltransferase" evidence="1">
    <location>
        <begin position="5"/>
        <end position="211"/>
    </location>
</feature>
<proteinExistence type="predicted"/>
<dbReference type="InterPro" id="IPR052523">
    <property type="entry name" value="Trichothecene_AcTrans"/>
</dbReference>
<evidence type="ECO:0000259" key="1">
    <source>
        <dbReference type="PROSITE" id="PS51186"/>
    </source>
</evidence>